<reference evidence="3" key="1">
    <citation type="journal article" date="2020" name="Nat. Commun.">
        <title>Genome assembly of wild tea tree DASZ reveals pedigree and selection history of tea varieties.</title>
        <authorList>
            <person name="Zhang W."/>
            <person name="Zhang Y."/>
            <person name="Qiu H."/>
            <person name="Guo Y."/>
            <person name="Wan H."/>
            <person name="Zhang X."/>
            <person name="Scossa F."/>
            <person name="Alseekh S."/>
            <person name="Zhang Q."/>
            <person name="Wang P."/>
            <person name="Xu L."/>
            <person name="Schmidt M.H."/>
            <person name="Jia X."/>
            <person name="Li D."/>
            <person name="Zhu A."/>
            <person name="Guo F."/>
            <person name="Chen W."/>
            <person name="Ni D."/>
            <person name="Usadel B."/>
            <person name="Fernie A.R."/>
            <person name="Wen W."/>
        </authorList>
    </citation>
    <scope>NUCLEOTIDE SEQUENCE [LARGE SCALE GENOMIC DNA]</scope>
    <source>
        <strain evidence="3">cv. G240</strain>
    </source>
</reference>
<comment type="caution">
    <text evidence="2">The sequence shown here is derived from an EMBL/GenBank/DDBJ whole genome shotgun (WGS) entry which is preliminary data.</text>
</comment>
<feature type="region of interest" description="Disordered" evidence="1">
    <location>
        <begin position="17"/>
        <end position="93"/>
    </location>
</feature>
<evidence type="ECO:0000313" key="2">
    <source>
        <dbReference type="EMBL" id="KAF5942788.1"/>
    </source>
</evidence>
<dbReference type="Proteomes" id="UP000593564">
    <property type="component" value="Unassembled WGS sequence"/>
</dbReference>
<keyword evidence="3" id="KW-1185">Reference proteome</keyword>
<sequence>MQMRITMVTLSQALTTSKCSVTSRPQLSHPNHSSLFSHRSRRPKFFSSSTDNNPPIPKRLPYPLIVSNSYDGGPATKSSPPPPPSLSSDGDSKSVPLERVIQFEKPNSSSLFNKWGYSLPYSTLLFPDNSLSLCPCLFGKMLGGLNLCGPEFSAHQAFGW</sequence>
<protein>
    <submittedName>
        <fullName evidence="2">Uncharacterized protein</fullName>
    </submittedName>
</protein>
<reference evidence="2 3" key="2">
    <citation type="submission" date="2020-07" db="EMBL/GenBank/DDBJ databases">
        <title>Genome assembly of wild tea tree DASZ reveals pedigree and selection history of tea varieties.</title>
        <authorList>
            <person name="Zhang W."/>
        </authorList>
    </citation>
    <scope>NUCLEOTIDE SEQUENCE [LARGE SCALE GENOMIC DNA]</scope>
    <source>
        <strain evidence="3">cv. G240</strain>
        <tissue evidence="2">Leaf</tissue>
    </source>
</reference>
<evidence type="ECO:0000313" key="3">
    <source>
        <dbReference type="Proteomes" id="UP000593564"/>
    </source>
</evidence>
<dbReference type="AlphaFoldDB" id="A0A7J7GTM2"/>
<proteinExistence type="predicted"/>
<organism evidence="2 3">
    <name type="scientific">Camellia sinensis</name>
    <name type="common">Tea plant</name>
    <name type="synonym">Thea sinensis</name>
    <dbReference type="NCBI Taxonomy" id="4442"/>
    <lineage>
        <taxon>Eukaryota</taxon>
        <taxon>Viridiplantae</taxon>
        <taxon>Streptophyta</taxon>
        <taxon>Embryophyta</taxon>
        <taxon>Tracheophyta</taxon>
        <taxon>Spermatophyta</taxon>
        <taxon>Magnoliopsida</taxon>
        <taxon>eudicotyledons</taxon>
        <taxon>Gunneridae</taxon>
        <taxon>Pentapetalae</taxon>
        <taxon>asterids</taxon>
        <taxon>Ericales</taxon>
        <taxon>Theaceae</taxon>
        <taxon>Camellia</taxon>
    </lineage>
</organism>
<gene>
    <name evidence="2" type="ORF">HYC85_020430</name>
</gene>
<dbReference type="EMBL" id="JACBKZ010000009">
    <property type="protein sequence ID" value="KAF5942788.1"/>
    <property type="molecule type" value="Genomic_DNA"/>
</dbReference>
<name>A0A7J7GTM2_CAMSI</name>
<evidence type="ECO:0000256" key="1">
    <source>
        <dbReference type="SAM" id="MobiDB-lite"/>
    </source>
</evidence>
<accession>A0A7J7GTM2</accession>
<feature type="compositionally biased region" description="Polar residues" evidence="1">
    <location>
        <begin position="17"/>
        <end position="37"/>
    </location>
</feature>